<keyword evidence="9" id="KW-1185">Reference proteome</keyword>
<evidence type="ECO:0000256" key="5">
    <source>
        <dbReference type="SAM" id="MobiDB-lite"/>
    </source>
</evidence>
<gene>
    <name evidence="8" type="ORF">ACFQQL_06340</name>
</gene>
<evidence type="ECO:0000259" key="7">
    <source>
        <dbReference type="Pfam" id="PF00496"/>
    </source>
</evidence>
<evidence type="ECO:0000313" key="9">
    <source>
        <dbReference type="Proteomes" id="UP001596455"/>
    </source>
</evidence>
<protein>
    <submittedName>
        <fullName evidence="8">ABC transporter substrate-binding protein</fullName>
    </submittedName>
</protein>
<dbReference type="PIRSF" id="PIRSF002741">
    <property type="entry name" value="MppA"/>
    <property type="match status" value="1"/>
</dbReference>
<evidence type="ECO:0000256" key="4">
    <source>
        <dbReference type="ARBA" id="ARBA00022729"/>
    </source>
</evidence>
<dbReference type="PANTHER" id="PTHR30290">
    <property type="entry name" value="PERIPLASMIC BINDING COMPONENT OF ABC TRANSPORTER"/>
    <property type="match status" value="1"/>
</dbReference>
<feature type="region of interest" description="Disordered" evidence="5">
    <location>
        <begin position="32"/>
        <end position="51"/>
    </location>
</feature>
<organism evidence="8 9">
    <name type="scientific">Georgenia alba</name>
    <dbReference type="NCBI Taxonomy" id="2233858"/>
    <lineage>
        <taxon>Bacteria</taxon>
        <taxon>Bacillati</taxon>
        <taxon>Actinomycetota</taxon>
        <taxon>Actinomycetes</taxon>
        <taxon>Micrococcales</taxon>
        <taxon>Bogoriellaceae</taxon>
        <taxon>Georgenia</taxon>
    </lineage>
</organism>
<dbReference type="Gene3D" id="3.40.190.10">
    <property type="entry name" value="Periplasmic binding protein-like II"/>
    <property type="match status" value="1"/>
</dbReference>
<dbReference type="PROSITE" id="PS51257">
    <property type="entry name" value="PROKAR_LIPOPROTEIN"/>
    <property type="match status" value="1"/>
</dbReference>
<dbReference type="InterPro" id="IPR000914">
    <property type="entry name" value="SBP_5_dom"/>
</dbReference>
<dbReference type="EMBL" id="JBHTCQ010000001">
    <property type="protein sequence ID" value="MFC7404723.1"/>
    <property type="molecule type" value="Genomic_DNA"/>
</dbReference>
<feature type="domain" description="Solute-binding protein family 5" evidence="7">
    <location>
        <begin position="105"/>
        <end position="477"/>
    </location>
</feature>
<proteinExistence type="inferred from homology"/>
<evidence type="ECO:0000313" key="8">
    <source>
        <dbReference type="EMBL" id="MFC7404723.1"/>
    </source>
</evidence>
<evidence type="ECO:0000256" key="6">
    <source>
        <dbReference type="SAM" id="SignalP"/>
    </source>
</evidence>
<feature type="chain" id="PRO_5046007556" evidence="6">
    <location>
        <begin position="25"/>
        <end position="600"/>
    </location>
</feature>
<keyword evidence="4 6" id="KW-0732">Signal</keyword>
<dbReference type="SUPFAM" id="SSF53850">
    <property type="entry name" value="Periplasmic binding protein-like II"/>
    <property type="match status" value="1"/>
</dbReference>
<name>A0ABW2QBF6_9MICO</name>
<sequence length="600" mass="63160">MRRTTSRPRGVARLLALTCALALAACSGGGGGGAGGGGQGGGGGDAGEPVSGGEITVLLEAGFAGGWSTGLDPATSNTVGANMAQNSAIFGGLFTLEPDGEGGGEIVPNQAESYEWSDDGLTLTVTLREGIEFTDGTPLDANAVVWNWIRQINSGSTGAPTGLALDLEMEPPELDQAWVDDLFAALPEDVDRDAIMAQLGAIRAVDERTVEMHLAVPNGALVNGMPASNLNLMASPSAYAEMGGEAFRETPVGAGPFVIRDNRPSDRLQLERNENYFKDGLPYLDALTFQSVTGDQNVWNTLLAGQGDVIEGLSNTTLLQEAENNDQVEVHYGSPSSPYVIQLNTRRPPFDDIRAREAAYYATNWGAINEGLLGGRGEPSQSFTASGDLIHIPEVEGYREYDLEEARRIVDELGGIEVTFKTTDTGIARQVATALQTQWQEAGMEVSLDAKPLNDVITDFTAGEWEAILQTAGAWDPAVGIGVGVRFGSTSPFSGTPLPEGASTAQEALDQGLSTELDDILERAAGTVDLAEREAAYEEAARLISDEAYGPFGPAFSPAQVIRTGIHGPGLDDPIPSLVVNEGVLYDRVWMEEGTSSGGY</sequence>
<evidence type="ECO:0000256" key="1">
    <source>
        <dbReference type="ARBA" id="ARBA00004196"/>
    </source>
</evidence>
<comment type="subcellular location">
    <subcellularLocation>
        <location evidence="1">Cell envelope</location>
    </subcellularLocation>
</comment>
<dbReference type="PANTHER" id="PTHR30290:SF10">
    <property type="entry name" value="PERIPLASMIC OLIGOPEPTIDE-BINDING PROTEIN-RELATED"/>
    <property type="match status" value="1"/>
</dbReference>
<dbReference type="InterPro" id="IPR039424">
    <property type="entry name" value="SBP_5"/>
</dbReference>
<evidence type="ECO:0000256" key="2">
    <source>
        <dbReference type="ARBA" id="ARBA00005695"/>
    </source>
</evidence>
<dbReference type="InterPro" id="IPR030678">
    <property type="entry name" value="Peptide/Ni-bd"/>
</dbReference>
<dbReference type="RefSeq" id="WP_382392386.1">
    <property type="nucleotide sequence ID" value="NZ_JBHTCQ010000001.1"/>
</dbReference>
<feature type="signal peptide" evidence="6">
    <location>
        <begin position="1"/>
        <end position="24"/>
    </location>
</feature>
<dbReference type="Pfam" id="PF00496">
    <property type="entry name" value="SBP_bac_5"/>
    <property type="match status" value="1"/>
</dbReference>
<feature type="compositionally biased region" description="Gly residues" evidence="5">
    <location>
        <begin position="32"/>
        <end position="46"/>
    </location>
</feature>
<keyword evidence="3" id="KW-0813">Transport</keyword>
<dbReference type="CDD" id="cd00995">
    <property type="entry name" value="PBP2_NikA_DppA_OppA_like"/>
    <property type="match status" value="1"/>
</dbReference>
<evidence type="ECO:0000256" key="3">
    <source>
        <dbReference type="ARBA" id="ARBA00022448"/>
    </source>
</evidence>
<dbReference type="Proteomes" id="UP001596455">
    <property type="component" value="Unassembled WGS sequence"/>
</dbReference>
<dbReference type="Gene3D" id="3.10.105.10">
    <property type="entry name" value="Dipeptide-binding Protein, Domain 3"/>
    <property type="match status" value="1"/>
</dbReference>
<comment type="caution">
    <text evidence="8">The sequence shown here is derived from an EMBL/GenBank/DDBJ whole genome shotgun (WGS) entry which is preliminary data.</text>
</comment>
<comment type="similarity">
    <text evidence="2">Belongs to the bacterial solute-binding protein 5 family.</text>
</comment>
<reference evidence="9" key="1">
    <citation type="journal article" date="2019" name="Int. J. Syst. Evol. Microbiol.">
        <title>The Global Catalogue of Microorganisms (GCM) 10K type strain sequencing project: providing services to taxonomists for standard genome sequencing and annotation.</title>
        <authorList>
            <consortium name="The Broad Institute Genomics Platform"/>
            <consortium name="The Broad Institute Genome Sequencing Center for Infectious Disease"/>
            <person name="Wu L."/>
            <person name="Ma J."/>
        </authorList>
    </citation>
    <scope>NUCLEOTIDE SEQUENCE [LARGE SCALE GENOMIC DNA]</scope>
    <source>
        <strain evidence="9">JCM 1490</strain>
    </source>
</reference>
<accession>A0ABW2QBF6</accession>